<dbReference type="EMBL" id="ML991772">
    <property type="protein sequence ID" value="KAF2239584.1"/>
    <property type="molecule type" value="Genomic_DNA"/>
</dbReference>
<dbReference type="SMART" id="SM01017">
    <property type="entry name" value="Arrestin_C"/>
    <property type="match status" value="1"/>
</dbReference>
<dbReference type="OrthoDB" id="2333384at2759"/>
<proteinExistence type="inferred from homology"/>
<evidence type="ECO:0000313" key="6">
    <source>
        <dbReference type="Proteomes" id="UP000800092"/>
    </source>
</evidence>
<dbReference type="Gene3D" id="2.60.40.640">
    <property type="match status" value="1"/>
</dbReference>
<evidence type="ECO:0000256" key="3">
    <source>
        <dbReference type="SAM" id="MobiDB-lite"/>
    </source>
</evidence>
<dbReference type="PANTHER" id="PTHR11188:SF17">
    <property type="entry name" value="FI21816P1"/>
    <property type="match status" value="1"/>
</dbReference>
<dbReference type="GO" id="GO:0070086">
    <property type="term" value="P:ubiquitin-dependent endocytosis"/>
    <property type="evidence" value="ECO:0007669"/>
    <property type="project" value="TreeGrafter"/>
</dbReference>
<dbReference type="Pfam" id="PF00339">
    <property type="entry name" value="Arrestin_N"/>
    <property type="match status" value="1"/>
</dbReference>
<dbReference type="InterPro" id="IPR014752">
    <property type="entry name" value="Arrestin-like_C"/>
</dbReference>
<dbReference type="PANTHER" id="PTHR11188">
    <property type="entry name" value="ARRESTIN DOMAIN CONTAINING PROTEIN"/>
    <property type="match status" value="1"/>
</dbReference>
<name>A0A6A6HN81_VIRVR</name>
<dbReference type="AlphaFoldDB" id="A0A6A6HN81"/>
<evidence type="ECO:0000313" key="5">
    <source>
        <dbReference type="EMBL" id="KAF2239584.1"/>
    </source>
</evidence>
<protein>
    <recommendedName>
        <fullName evidence="4">Arrestin C-terminal-like domain-containing protein</fullName>
    </recommendedName>
</protein>
<feature type="region of interest" description="Disordered" evidence="3">
    <location>
        <begin position="385"/>
        <end position="444"/>
    </location>
</feature>
<evidence type="ECO:0000256" key="1">
    <source>
        <dbReference type="ARBA" id="ARBA00005298"/>
    </source>
</evidence>
<dbReference type="GO" id="GO:0031625">
    <property type="term" value="F:ubiquitin protein ligase binding"/>
    <property type="evidence" value="ECO:0007669"/>
    <property type="project" value="TreeGrafter"/>
</dbReference>
<dbReference type="SUPFAM" id="SSF81296">
    <property type="entry name" value="E set domains"/>
    <property type="match status" value="1"/>
</dbReference>
<feature type="compositionally biased region" description="Polar residues" evidence="3">
    <location>
        <begin position="513"/>
        <end position="536"/>
    </location>
</feature>
<dbReference type="GO" id="GO:0005829">
    <property type="term" value="C:cytosol"/>
    <property type="evidence" value="ECO:0007669"/>
    <property type="project" value="TreeGrafter"/>
</dbReference>
<dbReference type="InterPro" id="IPR011021">
    <property type="entry name" value="Arrestin-like_N"/>
</dbReference>
<feature type="compositionally biased region" description="Polar residues" evidence="3">
    <location>
        <begin position="485"/>
        <end position="505"/>
    </location>
</feature>
<evidence type="ECO:0000256" key="2">
    <source>
        <dbReference type="ARBA" id="ARBA00038766"/>
    </source>
</evidence>
<reference evidence="5" key="1">
    <citation type="journal article" date="2020" name="Stud. Mycol.">
        <title>101 Dothideomycetes genomes: a test case for predicting lifestyles and emergence of pathogens.</title>
        <authorList>
            <person name="Haridas S."/>
            <person name="Albert R."/>
            <person name="Binder M."/>
            <person name="Bloem J."/>
            <person name="Labutti K."/>
            <person name="Salamov A."/>
            <person name="Andreopoulos B."/>
            <person name="Baker S."/>
            <person name="Barry K."/>
            <person name="Bills G."/>
            <person name="Bluhm B."/>
            <person name="Cannon C."/>
            <person name="Castanera R."/>
            <person name="Culley D."/>
            <person name="Daum C."/>
            <person name="Ezra D."/>
            <person name="Gonzalez J."/>
            <person name="Henrissat B."/>
            <person name="Kuo A."/>
            <person name="Liang C."/>
            <person name="Lipzen A."/>
            <person name="Lutzoni F."/>
            <person name="Magnuson J."/>
            <person name="Mondo S."/>
            <person name="Nolan M."/>
            <person name="Ohm R."/>
            <person name="Pangilinan J."/>
            <person name="Park H.-J."/>
            <person name="Ramirez L."/>
            <person name="Alfaro M."/>
            <person name="Sun H."/>
            <person name="Tritt A."/>
            <person name="Yoshinaga Y."/>
            <person name="Zwiers L.-H."/>
            <person name="Turgeon B."/>
            <person name="Goodwin S."/>
            <person name="Spatafora J."/>
            <person name="Crous P."/>
            <person name="Grigoriev I."/>
        </authorList>
    </citation>
    <scope>NUCLEOTIDE SEQUENCE</scope>
    <source>
        <strain evidence="5">Tuck. ex Michener</strain>
    </source>
</reference>
<feature type="domain" description="Arrestin C-terminal-like" evidence="4">
    <location>
        <begin position="180"/>
        <end position="340"/>
    </location>
</feature>
<dbReference type="InterPro" id="IPR050357">
    <property type="entry name" value="Arrestin_domain-protein"/>
</dbReference>
<sequence length="635" mass="69847">MPAPKILSAQGAGKADLDIIPDSEFVVFHGNEHEAGEVELYGKVILNTPESLNFKTIKVSLEGRRKISWSINTVTGADITDKKTFYVEEKPLTLGPSSSGTHKLHRGQHAFPFKFSLTGAMPESIEGMDNSWIVYTLQARIERGVLFAKDLIASRHIRLVRTLGQDELETVQSRSNQDIWTNKISYNISLPSDAYIFGTSITADVELTPIRKGLRMGKIELQLLERSTLRIFANEMISSGQEPVHMNVHEMEVAKVQMDFPEDSLISIPNPDPNALMDEMYKFPLHLPLPRSLKRCRQNVRDPRIKIEHIWRLRVNLHNPEGHISQLVCKIPIKLFISPNLPINADQDVCPGPNQASEAFINQQETTLVAPPEYGAHRLDQLYNDIDPSGYRTPHPGAMSGSGGNTPPLGRSRSDSTENVTSLMHPIDDNTDGGNHGSGGGVSASAIHSRLSNLQEQGSVRWARSQTHHFSPHTPAALGPGADYFTQSGGRNSRHSPSPSQTVSPRPSDENANETGDSTDPMMSNLSRVPSYNTAVHTPRPENPVDTSLPTYEVATSRPPTPDLQRPGQAHFRGGHGSGSNLQEMTLVNDESEINAGVTSRTNLPDNRVPPPAHHQPGTDGDDEEARLRLLRAAN</sequence>
<dbReference type="InterPro" id="IPR011022">
    <property type="entry name" value="Arrestin_C-like"/>
</dbReference>
<evidence type="ECO:0000259" key="4">
    <source>
        <dbReference type="SMART" id="SM01017"/>
    </source>
</evidence>
<gene>
    <name evidence="5" type="ORF">EV356DRAFT_528167</name>
</gene>
<comment type="subunit">
    <text evidence="2">Interacts with hulA.</text>
</comment>
<feature type="region of interest" description="Disordered" evidence="3">
    <location>
        <begin position="457"/>
        <end position="624"/>
    </location>
</feature>
<dbReference type="Pfam" id="PF02752">
    <property type="entry name" value="Arrestin_C"/>
    <property type="match status" value="1"/>
</dbReference>
<dbReference type="GO" id="GO:0030674">
    <property type="term" value="F:protein-macromolecule adaptor activity"/>
    <property type="evidence" value="ECO:0007669"/>
    <property type="project" value="TreeGrafter"/>
</dbReference>
<dbReference type="GO" id="GO:0005886">
    <property type="term" value="C:plasma membrane"/>
    <property type="evidence" value="ECO:0007669"/>
    <property type="project" value="TreeGrafter"/>
</dbReference>
<accession>A0A6A6HN81</accession>
<organism evidence="5 6">
    <name type="scientific">Viridothelium virens</name>
    <name type="common">Speckled blister lichen</name>
    <name type="synonym">Trypethelium virens</name>
    <dbReference type="NCBI Taxonomy" id="1048519"/>
    <lineage>
        <taxon>Eukaryota</taxon>
        <taxon>Fungi</taxon>
        <taxon>Dikarya</taxon>
        <taxon>Ascomycota</taxon>
        <taxon>Pezizomycotina</taxon>
        <taxon>Dothideomycetes</taxon>
        <taxon>Dothideomycetes incertae sedis</taxon>
        <taxon>Trypetheliales</taxon>
        <taxon>Trypetheliaceae</taxon>
        <taxon>Viridothelium</taxon>
    </lineage>
</organism>
<dbReference type="Proteomes" id="UP000800092">
    <property type="component" value="Unassembled WGS sequence"/>
</dbReference>
<dbReference type="InterPro" id="IPR014756">
    <property type="entry name" value="Ig_E-set"/>
</dbReference>
<comment type="similarity">
    <text evidence="1">Belongs to the arrestin family.</text>
</comment>
<keyword evidence="6" id="KW-1185">Reference proteome</keyword>